<name>A0A814MXS2_9BILA</name>
<comment type="caution">
    <text evidence="1">The sequence shown here is derived from an EMBL/GenBank/DDBJ whole genome shotgun (WGS) entry which is preliminary data.</text>
</comment>
<dbReference type="InterPro" id="IPR012337">
    <property type="entry name" value="RNaseH-like_sf"/>
</dbReference>
<dbReference type="EMBL" id="CAJOBH010226979">
    <property type="protein sequence ID" value="CAF5055014.1"/>
    <property type="molecule type" value="Genomic_DNA"/>
</dbReference>
<dbReference type="EMBL" id="CAJNOV010001993">
    <property type="protein sequence ID" value="CAF1085848.1"/>
    <property type="molecule type" value="Genomic_DNA"/>
</dbReference>
<dbReference type="AlphaFoldDB" id="A0A814MXS2"/>
<dbReference type="Proteomes" id="UP000663855">
    <property type="component" value="Unassembled WGS sequence"/>
</dbReference>
<evidence type="ECO:0000313" key="2">
    <source>
        <dbReference type="EMBL" id="CAF5055014.1"/>
    </source>
</evidence>
<evidence type="ECO:0000313" key="1">
    <source>
        <dbReference type="EMBL" id="CAF1085848.1"/>
    </source>
</evidence>
<organism evidence="1 3">
    <name type="scientific">Rotaria magnacalcarata</name>
    <dbReference type="NCBI Taxonomy" id="392030"/>
    <lineage>
        <taxon>Eukaryota</taxon>
        <taxon>Metazoa</taxon>
        <taxon>Spiralia</taxon>
        <taxon>Gnathifera</taxon>
        <taxon>Rotifera</taxon>
        <taxon>Eurotatoria</taxon>
        <taxon>Bdelloidea</taxon>
        <taxon>Philodinida</taxon>
        <taxon>Philodinidae</taxon>
        <taxon>Rotaria</taxon>
    </lineage>
</organism>
<accession>A0A814MXS2</accession>
<proteinExistence type="predicted"/>
<dbReference type="SUPFAM" id="SSF53098">
    <property type="entry name" value="Ribonuclease H-like"/>
    <property type="match status" value="1"/>
</dbReference>
<dbReference type="Proteomes" id="UP000681967">
    <property type="component" value="Unassembled WGS sequence"/>
</dbReference>
<reference evidence="1" key="1">
    <citation type="submission" date="2021-02" db="EMBL/GenBank/DDBJ databases">
        <authorList>
            <person name="Nowell W R."/>
        </authorList>
    </citation>
    <scope>NUCLEOTIDE SEQUENCE</scope>
</reference>
<protein>
    <submittedName>
        <fullName evidence="1">Uncharacterized protein</fullName>
    </submittedName>
</protein>
<sequence>MTATSALYTKIVYLSTTPPPKATLSKVEIQTLATSNDPSISFAKPANVRSEVWTNYSQVYYKTEGLDYIICLQCRVVLKWISENGIHYGGLSLHYIDAQLNLRVFTLACRAYDYTTQHSINIRLFVDKILEEFNLPLNDHVFIVTDNENKMKSAFKDDVKRIGCSAHYINKVLEHASKNDSINCDAVCQ</sequence>
<evidence type="ECO:0000313" key="3">
    <source>
        <dbReference type="Proteomes" id="UP000663855"/>
    </source>
</evidence>
<gene>
    <name evidence="2" type="ORF">BYL167_LOCUS58559</name>
    <name evidence="1" type="ORF">CJN711_LOCUS6426</name>
</gene>